<comment type="caution">
    <text evidence="1">The sequence shown here is derived from an EMBL/GenBank/DDBJ whole genome shotgun (WGS) entry which is preliminary data.</text>
</comment>
<proteinExistence type="predicted"/>
<dbReference type="EMBL" id="JASAOG010000154">
    <property type="protein sequence ID" value="KAK0047196.1"/>
    <property type="molecule type" value="Genomic_DNA"/>
</dbReference>
<name>A0AAD8F1R6_BIOPF</name>
<evidence type="ECO:0000313" key="2">
    <source>
        <dbReference type="Proteomes" id="UP001233172"/>
    </source>
</evidence>
<dbReference type="AlphaFoldDB" id="A0AAD8F1R6"/>
<reference evidence="1" key="2">
    <citation type="submission" date="2023-04" db="EMBL/GenBank/DDBJ databases">
        <authorList>
            <person name="Bu L."/>
            <person name="Lu L."/>
            <person name="Laidemitt M.R."/>
            <person name="Zhang S.M."/>
            <person name="Mutuku M."/>
            <person name="Mkoji G."/>
            <person name="Steinauer M."/>
            <person name="Loker E.S."/>
        </authorList>
    </citation>
    <scope>NUCLEOTIDE SEQUENCE</scope>
    <source>
        <strain evidence="1">KasaAsao</strain>
        <tissue evidence="1">Whole Snail</tissue>
    </source>
</reference>
<reference evidence="1" key="1">
    <citation type="journal article" date="2023" name="PLoS Negl. Trop. Dis.">
        <title>A genome sequence for Biomphalaria pfeifferi, the major vector snail for the human-infecting parasite Schistosoma mansoni.</title>
        <authorList>
            <person name="Bu L."/>
            <person name="Lu L."/>
            <person name="Laidemitt M.R."/>
            <person name="Zhang S.M."/>
            <person name="Mutuku M."/>
            <person name="Mkoji G."/>
            <person name="Steinauer M."/>
            <person name="Loker E.S."/>
        </authorList>
    </citation>
    <scope>NUCLEOTIDE SEQUENCE</scope>
    <source>
        <strain evidence="1">KasaAsao</strain>
    </source>
</reference>
<dbReference type="PANTHER" id="PTHR10974">
    <property type="entry name" value="FI08016P-RELATED"/>
    <property type="match status" value="1"/>
</dbReference>
<keyword evidence="2" id="KW-1185">Reference proteome</keyword>
<evidence type="ECO:0000313" key="1">
    <source>
        <dbReference type="EMBL" id="KAK0047196.1"/>
    </source>
</evidence>
<dbReference type="InterPro" id="IPR004245">
    <property type="entry name" value="DUF229"/>
</dbReference>
<dbReference type="GO" id="GO:0005615">
    <property type="term" value="C:extracellular space"/>
    <property type="evidence" value="ECO:0007669"/>
    <property type="project" value="TreeGrafter"/>
</dbReference>
<dbReference type="Pfam" id="PF02995">
    <property type="entry name" value="DUF229"/>
    <property type="match status" value="1"/>
</dbReference>
<protein>
    <submittedName>
        <fullName evidence="1">Uncharacterized protein</fullName>
    </submittedName>
</protein>
<sequence length="312" mass="36136">MVKAFSLENEGQIKVAEMSDQIIDYSKLTFTSCMLPDNNPFDPEVMKVAGLDKTILLCNSALPDLIYFQENKLIVNKTKIKERFPTFNVTCKYLDITRQNDRDRSFSFSEFLKPFQESMELPSESEYILVLCEGTRNLNDNSSSQFNSSSKEQSKPEVLSRTYFAFIPKLDSLNEMEELLLRKRFVESSPSENVSVIMIGFDSVSRYHFMRAMNKTYDFLVNDLLSFDMTMHSQVGKNSFSNFLPFMTGRSALETYQWWSDKKMPTHLIISGKILRGLVIERFFQKITRRSELSIISLLGFSKKPATHYLLT</sequence>
<accession>A0AAD8F1R6</accession>
<dbReference type="Proteomes" id="UP001233172">
    <property type="component" value="Unassembled WGS sequence"/>
</dbReference>
<organism evidence="1 2">
    <name type="scientific">Biomphalaria pfeifferi</name>
    <name type="common">Bloodfluke planorb</name>
    <name type="synonym">Freshwater snail</name>
    <dbReference type="NCBI Taxonomy" id="112525"/>
    <lineage>
        <taxon>Eukaryota</taxon>
        <taxon>Metazoa</taxon>
        <taxon>Spiralia</taxon>
        <taxon>Lophotrochozoa</taxon>
        <taxon>Mollusca</taxon>
        <taxon>Gastropoda</taxon>
        <taxon>Heterobranchia</taxon>
        <taxon>Euthyneura</taxon>
        <taxon>Panpulmonata</taxon>
        <taxon>Hygrophila</taxon>
        <taxon>Lymnaeoidea</taxon>
        <taxon>Planorbidae</taxon>
        <taxon>Biomphalaria</taxon>
    </lineage>
</organism>
<dbReference type="PANTHER" id="PTHR10974:SF1">
    <property type="entry name" value="FI08016P-RELATED"/>
    <property type="match status" value="1"/>
</dbReference>
<gene>
    <name evidence="1" type="ORF">Bpfe_023327</name>
</gene>